<keyword evidence="3" id="KW-1185">Reference proteome</keyword>
<organism evidence="1 4">
    <name type="scientific">Pseudoduganella albidiflava</name>
    <dbReference type="NCBI Taxonomy" id="321983"/>
    <lineage>
        <taxon>Bacteria</taxon>
        <taxon>Pseudomonadati</taxon>
        <taxon>Pseudomonadota</taxon>
        <taxon>Betaproteobacteria</taxon>
        <taxon>Burkholderiales</taxon>
        <taxon>Oxalobacteraceae</taxon>
        <taxon>Telluria group</taxon>
        <taxon>Pseudoduganella</taxon>
    </lineage>
</organism>
<gene>
    <name evidence="2" type="ORF">EYF70_22625</name>
    <name evidence="1" type="ORF">GCM10007387_57530</name>
</gene>
<dbReference type="AlphaFoldDB" id="A0A411X327"/>
<sequence length="106" mass="11909">MSYSSWRIAFQCSEQAARAAYARVEELATEAARLRYQVAQLEGSLAHWKANHADMATRCQYLAQRKDLPVDRIPAYLAHAQRIADLTVENSYLTALLAGRVARRAA</sequence>
<dbReference type="Proteomes" id="UP000628442">
    <property type="component" value="Unassembled WGS sequence"/>
</dbReference>
<dbReference type="OrthoDB" id="9157679at2"/>
<reference evidence="1" key="3">
    <citation type="submission" date="2022-12" db="EMBL/GenBank/DDBJ databases">
        <authorList>
            <person name="Sun Q."/>
            <person name="Kim S."/>
        </authorList>
    </citation>
    <scope>NUCLEOTIDE SEQUENCE</scope>
    <source>
        <strain evidence="1">KCTC 12343</strain>
    </source>
</reference>
<proteinExistence type="predicted"/>
<dbReference type="EMBL" id="BMWV01000023">
    <property type="protein sequence ID" value="GGY67843.1"/>
    <property type="molecule type" value="Genomic_DNA"/>
</dbReference>
<evidence type="ECO:0000313" key="4">
    <source>
        <dbReference type="Proteomes" id="UP000628442"/>
    </source>
</evidence>
<accession>A0A411X327</accession>
<dbReference type="RefSeq" id="WP_131147411.1">
    <property type="nucleotide sequence ID" value="NZ_BMWV01000023.1"/>
</dbReference>
<protein>
    <submittedName>
        <fullName evidence="1">Uncharacterized protein</fullName>
    </submittedName>
</protein>
<dbReference type="Proteomes" id="UP000292307">
    <property type="component" value="Chromosome"/>
</dbReference>
<reference evidence="1" key="1">
    <citation type="journal article" date="2014" name="Int. J. Syst. Evol. Microbiol.">
        <title>Complete genome sequence of Corynebacterium casei LMG S-19264T (=DSM 44701T), isolated from a smear-ripened cheese.</title>
        <authorList>
            <consortium name="US DOE Joint Genome Institute (JGI-PGF)"/>
            <person name="Walter F."/>
            <person name="Albersmeier A."/>
            <person name="Kalinowski J."/>
            <person name="Ruckert C."/>
        </authorList>
    </citation>
    <scope>NUCLEOTIDE SEQUENCE</scope>
    <source>
        <strain evidence="1">KCTC 12343</strain>
    </source>
</reference>
<reference evidence="2 3" key="2">
    <citation type="submission" date="2019-02" db="EMBL/GenBank/DDBJ databases">
        <title>Draft Genome Sequences of Six Type Strains of the Genus Massilia.</title>
        <authorList>
            <person name="Miess H."/>
            <person name="Frediansyhah A."/>
            <person name="Gross H."/>
        </authorList>
    </citation>
    <scope>NUCLEOTIDE SEQUENCE [LARGE SCALE GENOMIC DNA]</scope>
    <source>
        <strain evidence="2 3">DSM 17472</strain>
    </source>
</reference>
<evidence type="ECO:0000313" key="2">
    <source>
        <dbReference type="EMBL" id="QBI03308.1"/>
    </source>
</evidence>
<name>A0A411X327_9BURK</name>
<dbReference type="EMBL" id="CP036401">
    <property type="protein sequence ID" value="QBI03308.1"/>
    <property type="molecule type" value="Genomic_DNA"/>
</dbReference>
<evidence type="ECO:0000313" key="3">
    <source>
        <dbReference type="Proteomes" id="UP000292307"/>
    </source>
</evidence>
<evidence type="ECO:0000313" key="1">
    <source>
        <dbReference type="EMBL" id="GGY67843.1"/>
    </source>
</evidence>